<comment type="caution">
    <text evidence="1">The sequence shown here is derived from an EMBL/GenBank/DDBJ whole genome shotgun (WGS) entry which is preliminary data.</text>
</comment>
<dbReference type="InterPro" id="IPR036977">
    <property type="entry name" value="DNA_primase_Znf_CHC2"/>
</dbReference>
<organism evidence="1 2">
    <name type="scientific">Pseudomonas mandelii</name>
    <dbReference type="NCBI Taxonomy" id="75612"/>
    <lineage>
        <taxon>Bacteria</taxon>
        <taxon>Pseudomonadati</taxon>
        <taxon>Pseudomonadota</taxon>
        <taxon>Gammaproteobacteria</taxon>
        <taxon>Pseudomonadales</taxon>
        <taxon>Pseudomonadaceae</taxon>
        <taxon>Pseudomonas</taxon>
    </lineage>
</organism>
<dbReference type="GO" id="GO:0008270">
    <property type="term" value="F:zinc ion binding"/>
    <property type="evidence" value="ECO:0007669"/>
    <property type="project" value="InterPro"/>
</dbReference>
<dbReference type="Gene3D" id="3.90.580.10">
    <property type="entry name" value="Zinc finger, CHC2-type domain"/>
    <property type="match status" value="1"/>
</dbReference>
<accession>A0AB36CY24</accession>
<reference evidence="1 2" key="1">
    <citation type="journal article" date="2020" name="Front. Microbiol.">
        <title>Genetic Organization of the aprX-lipA2 Operon Affects the Proteolytic Potential of Pseudomonas Species in Milk.</title>
        <authorList>
            <person name="Maier C."/>
            <person name="Huptas C."/>
            <person name="von Neubeck M."/>
            <person name="Scherer S."/>
            <person name="Wenning M."/>
            <person name="Lucking G."/>
        </authorList>
    </citation>
    <scope>NUCLEOTIDE SEQUENCE [LARGE SCALE GENOMIC DNA]</scope>
    <source>
        <strain evidence="1 2">WS 5114</strain>
    </source>
</reference>
<gene>
    <name evidence="1" type="ORF">HBO26_16005</name>
</gene>
<dbReference type="EMBL" id="JAAQXV010000005">
    <property type="protein sequence ID" value="NMZ80794.1"/>
    <property type="molecule type" value="Genomic_DNA"/>
</dbReference>
<dbReference type="Proteomes" id="UP000548707">
    <property type="component" value="Unassembled WGS sequence"/>
</dbReference>
<protein>
    <submittedName>
        <fullName evidence="1">Virulence-associated protein E</fullName>
    </submittedName>
</protein>
<dbReference type="SUPFAM" id="SSF57783">
    <property type="entry name" value="Zinc beta-ribbon"/>
    <property type="match status" value="1"/>
</dbReference>
<evidence type="ECO:0000313" key="1">
    <source>
        <dbReference type="EMBL" id="NMZ80794.1"/>
    </source>
</evidence>
<proteinExistence type="predicted"/>
<name>A0AB36CY24_9PSED</name>
<sequence>MMPAHKLLSRLDNVREVKMGKWTACCPAHDDKDPSMNITEVEDGKLLVKCWAGCSVTEILASVELELRDLFPDCGSKPRRLGPSRAAIERERMVHLIGQSLIAQGAELSEEDRHRFELACDRLAGLELKA</sequence>
<dbReference type="GO" id="GO:0003677">
    <property type="term" value="F:DNA binding"/>
    <property type="evidence" value="ECO:0007669"/>
    <property type="project" value="InterPro"/>
</dbReference>
<dbReference type="AlphaFoldDB" id="A0AB36CY24"/>
<evidence type="ECO:0000313" key="2">
    <source>
        <dbReference type="Proteomes" id="UP000548707"/>
    </source>
</evidence>
<dbReference type="GO" id="GO:0006260">
    <property type="term" value="P:DNA replication"/>
    <property type="evidence" value="ECO:0007669"/>
    <property type="project" value="InterPro"/>
</dbReference>